<evidence type="ECO:0000313" key="2">
    <source>
        <dbReference type="EMBL" id="OEF95846.1"/>
    </source>
</evidence>
<dbReference type="Pfam" id="PF12679">
    <property type="entry name" value="ABC2_membrane_2"/>
    <property type="match status" value="1"/>
</dbReference>
<name>A0A1E5FZ38_9FIRM</name>
<feature type="transmembrane region" description="Helical" evidence="1">
    <location>
        <begin position="252"/>
        <end position="272"/>
    </location>
</feature>
<feature type="transmembrane region" description="Helical" evidence="1">
    <location>
        <begin position="164"/>
        <end position="190"/>
    </location>
</feature>
<dbReference type="Proteomes" id="UP000094296">
    <property type="component" value="Unassembled WGS sequence"/>
</dbReference>
<reference evidence="2 3" key="1">
    <citation type="submission" date="2016-09" db="EMBL/GenBank/DDBJ databases">
        <title>Draft genome sequence for the type strain of Desulfuribacillus alkaliarsenatis AHT28, an obligately anaerobic, sulfidogenic bacterium isolated from Russian soda lake sediments.</title>
        <authorList>
            <person name="Abin C.A."/>
            <person name="Hollibaugh J.T."/>
        </authorList>
    </citation>
    <scope>NUCLEOTIDE SEQUENCE [LARGE SCALE GENOMIC DNA]</scope>
    <source>
        <strain evidence="2 3">AHT28</strain>
    </source>
</reference>
<keyword evidence="1" id="KW-1133">Transmembrane helix</keyword>
<proteinExistence type="predicted"/>
<keyword evidence="1" id="KW-0812">Transmembrane</keyword>
<feature type="transmembrane region" description="Helical" evidence="1">
    <location>
        <begin position="306"/>
        <end position="327"/>
    </location>
</feature>
<dbReference type="EMBL" id="MIJE01000034">
    <property type="protein sequence ID" value="OEF95846.1"/>
    <property type="molecule type" value="Genomic_DNA"/>
</dbReference>
<accession>A0A1E5FZ38</accession>
<dbReference type="STRING" id="766136.BHF68_10645"/>
<feature type="transmembrane region" description="Helical" evidence="1">
    <location>
        <begin position="18"/>
        <end position="35"/>
    </location>
</feature>
<dbReference type="OrthoDB" id="8613028at2"/>
<dbReference type="AlphaFoldDB" id="A0A1E5FZ38"/>
<protein>
    <submittedName>
        <fullName evidence="2">ABC transporter permease</fullName>
    </submittedName>
</protein>
<organism evidence="2 3">
    <name type="scientific">Desulfuribacillus alkaliarsenatis</name>
    <dbReference type="NCBI Taxonomy" id="766136"/>
    <lineage>
        <taxon>Bacteria</taxon>
        <taxon>Bacillati</taxon>
        <taxon>Bacillota</taxon>
        <taxon>Desulfuribacillia</taxon>
        <taxon>Desulfuribacillales</taxon>
        <taxon>Desulfuribacillaceae</taxon>
        <taxon>Desulfuribacillus</taxon>
    </lineage>
</organism>
<gene>
    <name evidence="2" type="ORF">BHF68_10645</name>
</gene>
<evidence type="ECO:0000313" key="3">
    <source>
        <dbReference type="Proteomes" id="UP000094296"/>
    </source>
</evidence>
<dbReference type="PANTHER" id="PTHR37305">
    <property type="entry name" value="INTEGRAL MEMBRANE PROTEIN-RELATED"/>
    <property type="match status" value="1"/>
</dbReference>
<feature type="transmembrane region" description="Helical" evidence="1">
    <location>
        <begin position="223"/>
        <end position="245"/>
    </location>
</feature>
<keyword evidence="1" id="KW-0472">Membrane</keyword>
<dbReference type="PANTHER" id="PTHR37305:SF2">
    <property type="entry name" value="BACITRACIN TRANSPORT PERMEASE PROTEIN BCRB"/>
    <property type="match status" value="1"/>
</dbReference>
<keyword evidence="3" id="KW-1185">Reference proteome</keyword>
<sequence length="334" mass="37809">MLSLIENEVVKVLYRRKLGIVFLIITLLVLLFAYGEHYRSERTMERMAERLGIEHTGDWRPMVEQQLRDHQNRLDNPYITDSRRASIQLEVEQYEYYLEKGINPLVMGSATFTRSFMEQSILLFLPLLVMVLVTDIVSGEYSSRTIKLLLTKPIPRWKILMSKLVTMLVLVTILAIMIAAVAATISSILFGYGGWNAPVPTGFTVINGHLDTTNVVNIPQWQLIFMVYGLAWVVGITIGALTLMVSVLVKNTGIAIGVMMSVLIAGGFMRVFLNDWPIIKYLFMLNLNITNYLSGSMQPVEGMTFLFSFTVLVVWAFAAIVISFYVFNKQDVLA</sequence>
<dbReference type="GO" id="GO:0005886">
    <property type="term" value="C:plasma membrane"/>
    <property type="evidence" value="ECO:0007669"/>
    <property type="project" value="UniProtKB-SubCell"/>
</dbReference>
<evidence type="ECO:0000256" key="1">
    <source>
        <dbReference type="SAM" id="Phobius"/>
    </source>
</evidence>
<dbReference type="GO" id="GO:0140359">
    <property type="term" value="F:ABC-type transporter activity"/>
    <property type="evidence" value="ECO:0007669"/>
    <property type="project" value="InterPro"/>
</dbReference>
<comment type="caution">
    <text evidence="2">The sequence shown here is derived from an EMBL/GenBank/DDBJ whole genome shotgun (WGS) entry which is preliminary data.</text>
</comment>
<feature type="transmembrane region" description="Helical" evidence="1">
    <location>
        <begin position="121"/>
        <end position="143"/>
    </location>
</feature>